<organism evidence="3 4">
    <name type="scientific">Pseudazoarcus pumilus</name>
    <dbReference type="NCBI Taxonomy" id="2067960"/>
    <lineage>
        <taxon>Bacteria</taxon>
        <taxon>Pseudomonadati</taxon>
        <taxon>Pseudomonadota</taxon>
        <taxon>Betaproteobacteria</taxon>
        <taxon>Rhodocyclales</taxon>
        <taxon>Zoogloeaceae</taxon>
        <taxon>Pseudazoarcus</taxon>
    </lineage>
</organism>
<evidence type="ECO:0000256" key="1">
    <source>
        <dbReference type="ARBA" id="ARBA00023125"/>
    </source>
</evidence>
<dbReference type="SUPFAM" id="SSF46955">
    <property type="entry name" value="Putative DNA-binding domain"/>
    <property type="match status" value="1"/>
</dbReference>
<proteinExistence type="predicted"/>
<evidence type="ECO:0000313" key="3">
    <source>
        <dbReference type="EMBL" id="AUN95809.1"/>
    </source>
</evidence>
<dbReference type="GO" id="GO:0003700">
    <property type="term" value="F:DNA-binding transcription factor activity"/>
    <property type="evidence" value="ECO:0007669"/>
    <property type="project" value="InterPro"/>
</dbReference>
<dbReference type="Gene3D" id="1.10.1660.10">
    <property type="match status" value="1"/>
</dbReference>
<evidence type="ECO:0000313" key="4">
    <source>
        <dbReference type="Proteomes" id="UP000242205"/>
    </source>
</evidence>
<dbReference type="Proteomes" id="UP000242205">
    <property type="component" value="Chromosome"/>
</dbReference>
<dbReference type="EMBL" id="CP025682">
    <property type="protein sequence ID" value="AUN95809.1"/>
    <property type="molecule type" value="Genomic_DNA"/>
</dbReference>
<accession>A0A2I6S985</accession>
<keyword evidence="1" id="KW-0238">DNA-binding</keyword>
<dbReference type="GO" id="GO:0046872">
    <property type="term" value="F:metal ion binding"/>
    <property type="evidence" value="ECO:0007669"/>
    <property type="project" value="InterPro"/>
</dbReference>
<dbReference type="Pfam" id="PF13411">
    <property type="entry name" value="MerR_1"/>
    <property type="match status" value="1"/>
</dbReference>
<dbReference type="InterPro" id="IPR009061">
    <property type="entry name" value="DNA-bd_dom_put_sf"/>
</dbReference>
<sequence length="137" mass="15516">MRIGELAHATGISVESVRHYERLGLLPRPERSDAGQRRYGPQHLQRLAFVRHCRSLDIALADIARLLEFVDRPEADCGDIDRLVDTQLSRVRTRIEALRRLEAQLETLRGCCGTHRSAAECGILRELFSAAGRNEEN</sequence>
<name>A0A2I6S985_9RHOO</name>
<dbReference type="PROSITE" id="PS50937">
    <property type="entry name" value="HTH_MERR_2"/>
    <property type="match status" value="1"/>
</dbReference>
<dbReference type="PANTHER" id="PTHR30204:SF92">
    <property type="entry name" value="HTH-TYPE TRANSCRIPTIONAL REGULATOR ZNTR"/>
    <property type="match status" value="1"/>
</dbReference>
<dbReference type="PROSITE" id="PS00552">
    <property type="entry name" value="HTH_MERR_1"/>
    <property type="match status" value="1"/>
</dbReference>
<dbReference type="SMART" id="SM00422">
    <property type="entry name" value="HTH_MERR"/>
    <property type="match status" value="1"/>
</dbReference>
<keyword evidence="4" id="KW-1185">Reference proteome</keyword>
<dbReference type="InterPro" id="IPR000551">
    <property type="entry name" value="MerR-type_HTH_dom"/>
</dbReference>
<gene>
    <name evidence="3" type="ORF">C0099_13240</name>
</gene>
<dbReference type="GO" id="GO:0045893">
    <property type="term" value="P:positive regulation of DNA-templated transcription"/>
    <property type="evidence" value="ECO:0007669"/>
    <property type="project" value="InterPro"/>
</dbReference>
<dbReference type="GO" id="GO:0003677">
    <property type="term" value="F:DNA binding"/>
    <property type="evidence" value="ECO:0007669"/>
    <property type="project" value="UniProtKB-KW"/>
</dbReference>
<reference evidence="3 4" key="1">
    <citation type="submission" date="2018-01" db="EMBL/GenBank/DDBJ databases">
        <authorList>
            <person name="Fu G.-Y."/>
        </authorList>
    </citation>
    <scope>NUCLEOTIDE SEQUENCE [LARGE SCALE GENOMIC DNA]</scope>
    <source>
        <strain evidence="3 4">SY39</strain>
    </source>
</reference>
<evidence type="ECO:0000259" key="2">
    <source>
        <dbReference type="PROSITE" id="PS50937"/>
    </source>
</evidence>
<dbReference type="PANTHER" id="PTHR30204">
    <property type="entry name" value="REDOX-CYCLING DRUG-SENSING TRANSCRIPTIONAL ACTIVATOR SOXR"/>
    <property type="match status" value="1"/>
</dbReference>
<dbReference type="KEGG" id="atw:C0099_13240"/>
<dbReference type="PRINTS" id="PR00040">
    <property type="entry name" value="HTHMERR"/>
</dbReference>
<feature type="domain" description="HTH merR-type" evidence="2">
    <location>
        <begin position="1"/>
        <end position="69"/>
    </location>
</feature>
<dbReference type="OrthoDB" id="9808480at2"/>
<dbReference type="AlphaFoldDB" id="A0A2I6S985"/>
<protein>
    <submittedName>
        <fullName evidence="3">Cd(II)/Pb(II)-responsive transcriptional regulator</fullName>
    </submittedName>
</protein>
<dbReference type="RefSeq" id="WP_102247854.1">
    <property type="nucleotide sequence ID" value="NZ_CP025682.1"/>
</dbReference>
<dbReference type="InterPro" id="IPR011791">
    <property type="entry name" value="CadR-PbrR"/>
</dbReference>
<dbReference type="InterPro" id="IPR047057">
    <property type="entry name" value="MerR_fam"/>
</dbReference>
<dbReference type="CDD" id="cd04784">
    <property type="entry name" value="HTH_CadR-PbrR"/>
    <property type="match status" value="1"/>
</dbReference>